<feature type="compositionally biased region" description="Polar residues" evidence="1">
    <location>
        <begin position="348"/>
        <end position="358"/>
    </location>
</feature>
<dbReference type="Proteomes" id="UP000242875">
    <property type="component" value="Unassembled WGS sequence"/>
</dbReference>
<dbReference type="PANTHER" id="PTHR47718">
    <property type="entry name" value="OS01G0519700 PROTEIN"/>
    <property type="match status" value="1"/>
</dbReference>
<evidence type="ECO:0000313" key="4">
    <source>
        <dbReference type="Proteomes" id="UP000242875"/>
    </source>
</evidence>
<dbReference type="AlphaFoldDB" id="A0A261Y150"/>
<feature type="compositionally biased region" description="Low complexity" evidence="1">
    <location>
        <begin position="479"/>
        <end position="488"/>
    </location>
</feature>
<feature type="domain" description="FAR1" evidence="2">
    <location>
        <begin position="27"/>
        <end position="106"/>
    </location>
</feature>
<name>A0A261Y150_9FUNG</name>
<evidence type="ECO:0000256" key="1">
    <source>
        <dbReference type="SAM" id="MobiDB-lite"/>
    </source>
</evidence>
<feature type="compositionally biased region" description="Polar residues" evidence="1">
    <location>
        <begin position="374"/>
        <end position="392"/>
    </location>
</feature>
<evidence type="ECO:0000259" key="2">
    <source>
        <dbReference type="Pfam" id="PF03101"/>
    </source>
</evidence>
<accession>A0A261Y150</accession>
<dbReference type="OrthoDB" id="5573160at2759"/>
<comment type="caution">
    <text evidence="3">The sequence shown here is derived from an EMBL/GenBank/DDBJ whole genome shotgun (WGS) entry which is preliminary data.</text>
</comment>
<feature type="compositionally biased region" description="Polar residues" evidence="1">
    <location>
        <begin position="254"/>
        <end position="265"/>
    </location>
</feature>
<feature type="region of interest" description="Disordered" evidence="1">
    <location>
        <begin position="429"/>
        <end position="592"/>
    </location>
</feature>
<evidence type="ECO:0000313" key="3">
    <source>
        <dbReference type="EMBL" id="OZJ04347.1"/>
    </source>
</evidence>
<feature type="region of interest" description="Disordered" evidence="1">
    <location>
        <begin position="370"/>
        <end position="392"/>
    </location>
</feature>
<feature type="compositionally biased region" description="Acidic residues" evidence="1">
    <location>
        <begin position="578"/>
        <end position="592"/>
    </location>
</feature>
<feature type="compositionally biased region" description="Basic and acidic residues" evidence="1">
    <location>
        <begin position="234"/>
        <end position="251"/>
    </location>
</feature>
<keyword evidence="4" id="KW-1185">Reference proteome</keyword>
<feature type="region of interest" description="Disordered" evidence="1">
    <location>
        <begin position="302"/>
        <end position="358"/>
    </location>
</feature>
<sequence>MGPFYDQLLGMTFPTAQTATQYCRNLCREFGFTVKQETSSNKNVYLYCSREGLPDSAKYNRQAKRKRSSNRCDCKWRIVLFENDQGLWEFRKSNNSLASEHNHELQAPESIPRPWPPAVVQRIAFYASKSLGTTEIRQIIQSEFPNITWDERRFYNRLSDERKKLKNRDTEGRVCQVMFTAARIASISSEHNAFQRAMSRLESLLAELCETQGIDTDAVPYPTLTNTITQHSSPTREGDSEATKSQKDKRGAYSVTSPSPSNTLLDSEGRPMADIRREISTQYISAAEMALTYPSTSILIRTNTSQKGRPSGSTTRSDSAVSAVSRHAHQHQHQQHQEEEQQQQQQQTSQPSQKRSLSSMHMFPGAQSFPAMISSMSTPTSATGGGNPQSQFYAPNVLPNALVGYPDPVQQDFTGYGSITQNPYGHNHWVLPPNMPTQRLPYFPEAPGPSDTQSAQPGHAPQLSPQQAPPTPNRRSRTSQGSMSSQSSHPPPQCPQHHPHPPPSPSQQAHHMPVLPEYSNSSARHHPAPPPPQHPLGPYNPNDVHATATQLTAGQLDPQRGTHGNTGMMAYYRQFGQPEDDAGIEPDTEGGH</sequence>
<organism evidence="3 4">
    <name type="scientific">Bifiguratus adelaidae</name>
    <dbReference type="NCBI Taxonomy" id="1938954"/>
    <lineage>
        <taxon>Eukaryota</taxon>
        <taxon>Fungi</taxon>
        <taxon>Fungi incertae sedis</taxon>
        <taxon>Mucoromycota</taxon>
        <taxon>Mucoromycotina</taxon>
        <taxon>Endogonomycetes</taxon>
        <taxon>Endogonales</taxon>
        <taxon>Endogonales incertae sedis</taxon>
        <taxon>Bifiguratus</taxon>
    </lineage>
</organism>
<reference evidence="3 4" key="1">
    <citation type="journal article" date="2017" name="Mycologia">
        <title>Bifiguratus adelaidae, gen. et sp. nov., a new member of Mucoromycotina in endophytic and soil-dwelling habitats.</title>
        <authorList>
            <person name="Torres-Cruz T.J."/>
            <person name="Billingsley Tobias T.L."/>
            <person name="Almatruk M."/>
            <person name="Hesse C."/>
            <person name="Kuske C.R."/>
            <person name="Desiro A."/>
            <person name="Benucci G.M."/>
            <person name="Bonito G."/>
            <person name="Stajich J.E."/>
            <person name="Dunlap C."/>
            <person name="Arnold A.E."/>
            <person name="Porras-Alfaro A."/>
        </authorList>
    </citation>
    <scope>NUCLEOTIDE SEQUENCE [LARGE SCALE GENOMIC DNA]</scope>
    <source>
        <strain evidence="3 4">AZ0501</strain>
    </source>
</reference>
<dbReference type="EMBL" id="MVBO01000044">
    <property type="protein sequence ID" value="OZJ04347.1"/>
    <property type="molecule type" value="Genomic_DNA"/>
</dbReference>
<feature type="compositionally biased region" description="Polar residues" evidence="1">
    <location>
        <begin position="223"/>
        <end position="233"/>
    </location>
</feature>
<feature type="compositionally biased region" description="Polar residues" evidence="1">
    <location>
        <begin position="302"/>
        <end position="322"/>
    </location>
</feature>
<protein>
    <recommendedName>
        <fullName evidence="2">FAR1 domain-containing protein</fullName>
    </recommendedName>
</protein>
<dbReference type="Pfam" id="PF03101">
    <property type="entry name" value="FAR1"/>
    <property type="match status" value="1"/>
</dbReference>
<feature type="region of interest" description="Disordered" evidence="1">
    <location>
        <begin position="219"/>
        <end position="271"/>
    </location>
</feature>
<gene>
    <name evidence="3" type="ORF">BZG36_02364</name>
</gene>
<dbReference type="InterPro" id="IPR004330">
    <property type="entry name" value="FAR1_DNA_bnd_dom"/>
</dbReference>
<proteinExistence type="predicted"/>